<gene>
    <name evidence="2" type="ORF">BCF58_1369</name>
</gene>
<keyword evidence="1" id="KW-0732">Signal</keyword>
<dbReference type="InterPro" id="IPR008983">
    <property type="entry name" value="Tumour_necrosis_fac-like_dom"/>
</dbReference>
<comment type="caution">
    <text evidence="2">The sequence shown here is derived from an EMBL/GenBank/DDBJ whole genome shotgun (WGS) entry which is preliminary data.</text>
</comment>
<sequence>MKKLTINILFGSAFFCLLQAQVGIKTQVPSASLHIEPSSISSPTGMDGILIPRVKAFPAPQAKGHMVFLFQHATLPDGFYYWDGTAWVTFLSTFNRTFDDAIYVVTGTGYSASGNTENTVLFNTLKAFNPSGFSVSGNQVTVGKSGNYLISFNSALKKTVGTVNENRAIYTYRIKKNGATILTTSNSLTNEGTTATSVALSGIVALAQNDILQVTIQKTTETGSSVYTGYGTNCITMTYLND</sequence>
<evidence type="ECO:0000256" key="1">
    <source>
        <dbReference type="SAM" id="SignalP"/>
    </source>
</evidence>
<dbReference type="AlphaFoldDB" id="A0A495SR10"/>
<dbReference type="OrthoDB" id="1488700at2"/>
<dbReference type="RefSeq" id="WP_147462040.1">
    <property type="nucleotide sequence ID" value="NZ_RBXB01000001.1"/>
</dbReference>
<dbReference type="Gene3D" id="2.60.120.40">
    <property type="match status" value="1"/>
</dbReference>
<feature type="chain" id="PRO_5019791686" description="C1q domain-containing protein" evidence="1">
    <location>
        <begin position="21"/>
        <end position="242"/>
    </location>
</feature>
<evidence type="ECO:0008006" key="4">
    <source>
        <dbReference type="Google" id="ProtNLM"/>
    </source>
</evidence>
<dbReference type="Proteomes" id="UP000272428">
    <property type="component" value="Unassembled WGS sequence"/>
</dbReference>
<organism evidence="2 3">
    <name type="scientific">Chryseobacterium defluvii</name>
    <dbReference type="NCBI Taxonomy" id="160396"/>
    <lineage>
        <taxon>Bacteria</taxon>
        <taxon>Pseudomonadati</taxon>
        <taxon>Bacteroidota</taxon>
        <taxon>Flavobacteriia</taxon>
        <taxon>Flavobacteriales</taxon>
        <taxon>Weeksellaceae</taxon>
        <taxon>Chryseobacterium group</taxon>
        <taxon>Chryseobacterium</taxon>
    </lineage>
</organism>
<evidence type="ECO:0000313" key="2">
    <source>
        <dbReference type="EMBL" id="RKT02135.1"/>
    </source>
</evidence>
<protein>
    <recommendedName>
        <fullName evidence="4">C1q domain-containing protein</fullName>
    </recommendedName>
</protein>
<feature type="signal peptide" evidence="1">
    <location>
        <begin position="1"/>
        <end position="20"/>
    </location>
</feature>
<proteinExistence type="predicted"/>
<name>A0A495SR10_9FLAO</name>
<evidence type="ECO:0000313" key="3">
    <source>
        <dbReference type="Proteomes" id="UP000272428"/>
    </source>
</evidence>
<dbReference type="EMBL" id="RBXB01000001">
    <property type="protein sequence ID" value="RKT02135.1"/>
    <property type="molecule type" value="Genomic_DNA"/>
</dbReference>
<keyword evidence="3" id="KW-1185">Reference proteome</keyword>
<reference evidence="2 3" key="1">
    <citation type="submission" date="2018-10" db="EMBL/GenBank/DDBJ databases">
        <title>Genomic Encyclopedia of Archaeal and Bacterial Type Strains, Phase II (KMG-II): from individual species to whole genera.</title>
        <authorList>
            <person name="Goeker M."/>
        </authorList>
    </citation>
    <scope>NUCLEOTIDE SEQUENCE [LARGE SCALE GENOMIC DNA]</scope>
    <source>
        <strain evidence="2 3">DSM 14219</strain>
    </source>
</reference>
<accession>A0A495SR10</accession>